<dbReference type="InterPro" id="IPR001919">
    <property type="entry name" value="CBD2"/>
</dbReference>
<dbReference type="Proteomes" id="UP000075420">
    <property type="component" value="Unassembled WGS sequence"/>
</dbReference>
<dbReference type="GO" id="GO:0030247">
    <property type="term" value="F:polysaccharide binding"/>
    <property type="evidence" value="ECO:0007669"/>
    <property type="project" value="UniProtKB-UniRule"/>
</dbReference>
<dbReference type="GO" id="GO:0004553">
    <property type="term" value="F:hydrolase activity, hydrolyzing O-glycosyl compounds"/>
    <property type="evidence" value="ECO:0007669"/>
    <property type="project" value="InterPro"/>
</dbReference>
<protein>
    <recommendedName>
        <fullName evidence="1">CBM2 domain-containing protein</fullName>
    </recommendedName>
</protein>
<dbReference type="SUPFAM" id="SSF49384">
    <property type="entry name" value="Carbohydrate-binding domain"/>
    <property type="match status" value="1"/>
</dbReference>
<dbReference type="Pfam" id="PF00553">
    <property type="entry name" value="CBM_2"/>
    <property type="match status" value="1"/>
</dbReference>
<dbReference type="AlphaFoldDB" id="A0A150PUJ6"/>
<organism evidence="2 3">
    <name type="scientific">Sorangium cellulosum</name>
    <name type="common">Polyangium cellulosum</name>
    <dbReference type="NCBI Taxonomy" id="56"/>
    <lineage>
        <taxon>Bacteria</taxon>
        <taxon>Pseudomonadati</taxon>
        <taxon>Myxococcota</taxon>
        <taxon>Polyangia</taxon>
        <taxon>Polyangiales</taxon>
        <taxon>Polyangiaceae</taxon>
        <taxon>Sorangium</taxon>
    </lineage>
</organism>
<dbReference type="EMBL" id="JELY01000502">
    <property type="protein sequence ID" value="KYF59156.1"/>
    <property type="molecule type" value="Genomic_DNA"/>
</dbReference>
<sequence length="91" mass="9444">MRGEPSNVTVTVTPNATWTGGYCDNIKVTTTGSNVAWKAYVPAKNGTTISSVWNATGTRVGSDFVFAGKDWSTTVSAGSSIDLGYCASGSR</sequence>
<dbReference type="GO" id="GO:0005975">
    <property type="term" value="P:carbohydrate metabolic process"/>
    <property type="evidence" value="ECO:0007669"/>
    <property type="project" value="InterPro"/>
</dbReference>
<dbReference type="Gene3D" id="2.60.40.290">
    <property type="match status" value="1"/>
</dbReference>
<evidence type="ECO:0000313" key="3">
    <source>
        <dbReference type="Proteomes" id="UP000075420"/>
    </source>
</evidence>
<reference evidence="2 3" key="1">
    <citation type="submission" date="2014-02" db="EMBL/GenBank/DDBJ databases">
        <title>The small core and large imbalanced accessory genome model reveals a collaborative survival strategy of Sorangium cellulosum strains in nature.</title>
        <authorList>
            <person name="Han K."/>
            <person name="Peng R."/>
            <person name="Blom J."/>
            <person name="Li Y.-Z."/>
        </authorList>
    </citation>
    <scope>NUCLEOTIDE SEQUENCE [LARGE SCALE GENOMIC DNA]</scope>
    <source>
        <strain evidence="2 3">So0157-25</strain>
    </source>
</reference>
<dbReference type="SMART" id="SM00637">
    <property type="entry name" value="CBD_II"/>
    <property type="match status" value="1"/>
</dbReference>
<name>A0A150PUJ6_SORCE</name>
<accession>A0A150PUJ6</accession>
<evidence type="ECO:0000259" key="1">
    <source>
        <dbReference type="PROSITE" id="PS51173"/>
    </source>
</evidence>
<evidence type="ECO:0000313" key="2">
    <source>
        <dbReference type="EMBL" id="KYF59156.1"/>
    </source>
</evidence>
<dbReference type="InterPro" id="IPR012291">
    <property type="entry name" value="CBM2_carb-bd_dom_sf"/>
</dbReference>
<feature type="domain" description="CBM2" evidence="1">
    <location>
        <begin position="1"/>
        <end position="91"/>
    </location>
</feature>
<gene>
    <name evidence="2" type="ORF">BE08_03935</name>
</gene>
<comment type="caution">
    <text evidence="2">The sequence shown here is derived from an EMBL/GenBank/DDBJ whole genome shotgun (WGS) entry which is preliminary data.</text>
</comment>
<dbReference type="InterPro" id="IPR008965">
    <property type="entry name" value="CBM2/CBM3_carb-bd_dom_sf"/>
</dbReference>
<dbReference type="PROSITE" id="PS51173">
    <property type="entry name" value="CBM2"/>
    <property type="match status" value="1"/>
</dbReference>
<proteinExistence type="predicted"/>